<evidence type="ECO:0000313" key="1">
    <source>
        <dbReference type="EMBL" id="CAI2382207.1"/>
    </source>
</evidence>
<name>A0AAD2D6A5_EUPCR</name>
<proteinExistence type="predicted"/>
<gene>
    <name evidence="1" type="ORF">ECRASSUSDP1_LOCUS23677</name>
</gene>
<evidence type="ECO:0000313" key="2">
    <source>
        <dbReference type="Proteomes" id="UP001295684"/>
    </source>
</evidence>
<dbReference type="EMBL" id="CAMPGE010024360">
    <property type="protein sequence ID" value="CAI2382207.1"/>
    <property type="molecule type" value="Genomic_DNA"/>
</dbReference>
<keyword evidence="2" id="KW-1185">Reference proteome</keyword>
<dbReference type="AlphaFoldDB" id="A0AAD2D6A5"/>
<protein>
    <submittedName>
        <fullName evidence="1">Uncharacterized protein</fullName>
    </submittedName>
</protein>
<accession>A0AAD2D6A5</accession>
<sequence>MRTKSLESQEVGAKEEVVETMINLTHFVQNLLSPVNILWNTLKCQTESWVDQEASFTDQEQLVSFHKNQKDKIKQLSIDLDQMSREFQKQASIKIENVRSYFSEKGYMTDDISNQIDEIDSMVDELAKAYSLSLFLL</sequence>
<comment type="caution">
    <text evidence="1">The sequence shown here is derived from an EMBL/GenBank/DDBJ whole genome shotgun (WGS) entry which is preliminary data.</text>
</comment>
<dbReference type="Proteomes" id="UP001295684">
    <property type="component" value="Unassembled WGS sequence"/>
</dbReference>
<organism evidence="1 2">
    <name type="scientific">Euplotes crassus</name>
    <dbReference type="NCBI Taxonomy" id="5936"/>
    <lineage>
        <taxon>Eukaryota</taxon>
        <taxon>Sar</taxon>
        <taxon>Alveolata</taxon>
        <taxon>Ciliophora</taxon>
        <taxon>Intramacronucleata</taxon>
        <taxon>Spirotrichea</taxon>
        <taxon>Hypotrichia</taxon>
        <taxon>Euplotida</taxon>
        <taxon>Euplotidae</taxon>
        <taxon>Moneuplotes</taxon>
    </lineage>
</organism>
<reference evidence="1" key="1">
    <citation type="submission" date="2023-07" db="EMBL/GenBank/DDBJ databases">
        <authorList>
            <consortium name="AG Swart"/>
            <person name="Singh M."/>
            <person name="Singh A."/>
            <person name="Seah K."/>
            <person name="Emmerich C."/>
        </authorList>
    </citation>
    <scope>NUCLEOTIDE SEQUENCE</scope>
    <source>
        <strain evidence="1">DP1</strain>
    </source>
</reference>